<gene>
    <name evidence="12" type="ORF">SAMN05877842_10428</name>
</gene>
<evidence type="ECO:0000256" key="1">
    <source>
        <dbReference type="ARBA" id="ARBA00007164"/>
    </source>
</evidence>
<reference evidence="13" key="1">
    <citation type="submission" date="2017-08" db="EMBL/GenBank/DDBJ databases">
        <authorList>
            <person name="Varghese N."/>
            <person name="Submissions S."/>
        </authorList>
    </citation>
    <scope>NUCLEOTIDE SEQUENCE [LARGE SCALE GENOMIC DNA]</scope>
    <source>
        <strain evidence="13">JC23</strain>
    </source>
</reference>
<dbReference type="GO" id="GO:0071555">
    <property type="term" value="P:cell wall organization"/>
    <property type="evidence" value="ECO:0007669"/>
    <property type="project" value="UniProtKB-KW"/>
</dbReference>
<dbReference type="GO" id="GO:0009002">
    <property type="term" value="F:serine-type D-Ala-D-Ala carboxypeptidase activity"/>
    <property type="evidence" value="ECO:0007669"/>
    <property type="project" value="InterPro"/>
</dbReference>
<evidence type="ECO:0000256" key="4">
    <source>
        <dbReference type="ARBA" id="ARBA00022960"/>
    </source>
</evidence>
<dbReference type="RefSeq" id="WP_235864543.1">
    <property type="nucleotide sequence ID" value="NZ_OBQC01000004.1"/>
</dbReference>
<dbReference type="InterPro" id="IPR018044">
    <property type="entry name" value="Peptidase_S11"/>
</dbReference>
<dbReference type="PRINTS" id="PR00725">
    <property type="entry name" value="DADACBPTASE1"/>
</dbReference>
<feature type="active site" evidence="7">
    <location>
        <position position="111"/>
    </location>
</feature>
<dbReference type="AlphaFoldDB" id="A0A285UC27"/>
<dbReference type="PANTHER" id="PTHR21581">
    <property type="entry name" value="D-ALANYL-D-ALANINE CARBOXYPEPTIDASE"/>
    <property type="match status" value="1"/>
</dbReference>
<evidence type="ECO:0000256" key="6">
    <source>
        <dbReference type="ARBA" id="ARBA00023316"/>
    </source>
</evidence>
<dbReference type="GO" id="GO:0009252">
    <property type="term" value="P:peptidoglycan biosynthetic process"/>
    <property type="evidence" value="ECO:0007669"/>
    <property type="project" value="UniProtKB-KW"/>
</dbReference>
<evidence type="ECO:0000256" key="7">
    <source>
        <dbReference type="PIRSR" id="PIRSR618044-1"/>
    </source>
</evidence>
<evidence type="ECO:0000256" key="8">
    <source>
        <dbReference type="PIRSR" id="PIRSR618044-2"/>
    </source>
</evidence>
<dbReference type="InterPro" id="IPR001967">
    <property type="entry name" value="Peptidase_S11_N"/>
</dbReference>
<feature type="binding site" evidence="8">
    <location>
        <position position="217"/>
    </location>
    <ligand>
        <name>substrate</name>
    </ligand>
</feature>
<keyword evidence="6" id="KW-0961">Cell wall biogenesis/degradation</keyword>
<sequence>MPRLKKLVKVIFVLAFSLTAYFGVAKAASASYAVIDADSGRLLFGSSPHVKMPIASLTKMWTALVAVENADLDMEVTISHEAVLAEGSSIYLEPGEKVKLETLLYGLMLRSGNDAAHAIAESVGGSLEGFVDLMNEKALLYGLQNTYFTNPSGLHHEYHISTAYDTALMLKYAMDNENFREIATTITYNSTDKLTHGTNWLNKHRLLREKVGAIAGKTGFTKVAGRTLATYFEQDGKRVIVVTLNESNDWQVHKYLAQKAFDEYKAVTVAEKGTYNVNKKISVKLEEPIRLLLTPKEEEQLKNVVYLSRKQSEFGIWHVFLNDRSVFTKKVDLET</sequence>
<evidence type="ECO:0000313" key="12">
    <source>
        <dbReference type="EMBL" id="SOC38126.1"/>
    </source>
</evidence>
<dbReference type="GO" id="GO:0008360">
    <property type="term" value="P:regulation of cell shape"/>
    <property type="evidence" value="ECO:0007669"/>
    <property type="project" value="UniProtKB-KW"/>
</dbReference>
<keyword evidence="13" id="KW-1185">Reference proteome</keyword>
<feature type="active site" description="Proton acceptor" evidence="7">
    <location>
        <position position="59"/>
    </location>
</feature>
<name>A0A285UC27_9BACL</name>
<dbReference type="SUPFAM" id="SSF56601">
    <property type="entry name" value="beta-lactamase/transpeptidase-like"/>
    <property type="match status" value="1"/>
</dbReference>
<dbReference type="Gene3D" id="3.40.710.10">
    <property type="entry name" value="DD-peptidase/beta-lactamase superfamily"/>
    <property type="match status" value="1"/>
</dbReference>
<dbReference type="InterPro" id="IPR012338">
    <property type="entry name" value="Beta-lactam/transpept-like"/>
</dbReference>
<keyword evidence="5" id="KW-0573">Peptidoglycan synthesis</keyword>
<organism evidence="12 13">
    <name type="scientific">Ureibacillus acetophenoni</name>
    <dbReference type="NCBI Taxonomy" id="614649"/>
    <lineage>
        <taxon>Bacteria</taxon>
        <taxon>Bacillati</taxon>
        <taxon>Bacillota</taxon>
        <taxon>Bacilli</taxon>
        <taxon>Bacillales</taxon>
        <taxon>Caryophanaceae</taxon>
        <taxon>Ureibacillus</taxon>
    </lineage>
</organism>
<accession>A0A285UC27</accession>
<evidence type="ECO:0000313" key="13">
    <source>
        <dbReference type="Proteomes" id="UP000219252"/>
    </source>
</evidence>
<feature type="signal peptide" evidence="10">
    <location>
        <begin position="1"/>
        <end position="22"/>
    </location>
</feature>
<comment type="similarity">
    <text evidence="1 9">Belongs to the peptidase S11 family.</text>
</comment>
<evidence type="ECO:0000256" key="5">
    <source>
        <dbReference type="ARBA" id="ARBA00022984"/>
    </source>
</evidence>
<keyword evidence="2 10" id="KW-0732">Signal</keyword>
<dbReference type="PANTHER" id="PTHR21581:SF33">
    <property type="entry name" value="D-ALANYL-D-ALANINE CARBOXYPEPTIDASE DACB"/>
    <property type="match status" value="1"/>
</dbReference>
<feature type="domain" description="Peptidase S11 D-alanyl-D-alanine carboxypeptidase A N-terminal" evidence="11">
    <location>
        <begin position="26"/>
        <end position="247"/>
    </location>
</feature>
<dbReference type="Proteomes" id="UP000219252">
    <property type="component" value="Unassembled WGS sequence"/>
</dbReference>
<protein>
    <submittedName>
        <fullName evidence="12">D-alanyl-D-alanine carboxypeptidase</fullName>
    </submittedName>
</protein>
<keyword evidence="4" id="KW-0133">Cell shape</keyword>
<evidence type="ECO:0000256" key="10">
    <source>
        <dbReference type="SAM" id="SignalP"/>
    </source>
</evidence>
<evidence type="ECO:0000256" key="9">
    <source>
        <dbReference type="RuleBase" id="RU004016"/>
    </source>
</evidence>
<feature type="active site" description="Acyl-ester intermediate" evidence="7">
    <location>
        <position position="56"/>
    </location>
</feature>
<evidence type="ECO:0000256" key="3">
    <source>
        <dbReference type="ARBA" id="ARBA00022801"/>
    </source>
</evidence>
<dbReference type="Pfam" id="PF00768">
    <property type="entry name" value="Peptidase_S11"/>
    <property type="match status" value="1"/>
</dbReference>
<dbReference type="EMBL" id="OBQC01000004">
    <property type="protein sequence ID" value="SOC38126.1"/>
    <property type="molecule type" value="Genomic_DNA"/>
</dbReference>
<keyword evidence="12" id="KW-0121">Carboxypeptidase</keyword>
<evidence type="ECO:0000256" key="2">
    <source>
        <dbReference type="ARBA" id="ARBA00022729"/>
    </source>
</evidence>
<evidence type="ECO:0000259" key="11">
    <source>
        <dbReference type="Pfam" id="PF00768"/>
    </source>
</evidence>
<proteinExistence type="inferred from homology"/>
<keyword evidence="3" id="KW-0378">Hydrolase</keyword>
<feature type="chain" id="PRO_5039201165" evidence="10">
    <location>
        <begin position="23"/>
        <end position="335"/>
    </location>
</feature>
<keyword evidence="12" id="KW-0645">Protease</keyword>
<dbReference type="GO" id="GO:0006508">
    <property type="term" value="P:proteolysis"/>
    <property type="evidence" value="ECO:0007669"/>
    <property type="project" value="InterPro"/>
</dbReference>